<comment type="caution">
    <text evidence="2">The sequence shown here is derived from an EMBL/GenBank/DDBJ whole genome shotgun (WGS) entry which is preliminary data.</text>
</comment>
<accession>A0ABP8NTB4</accession>
<dbReference type="InterPro" id="IPR002220">
    <property type="entry name" value="DapA-like"/>
</dbReference>
<gene>
    <name evidence="2" type="ORF">GCM10023156_64470</name>
</gene>
<dbReference type="PANTHER" id="PTHR12128:SF51">
    <property type="entry name" value="BLL4205 PROTEIN"/>
    <property type="match status" value="1"/>
</dbReference>
<dbReference type="InterPro" id="IPR013785">
    <property type="entry name" value="Aldolase_TIM"/>
</dbReference>
<reference evidence="3" key="1">
    <citation type="journal article" date="2019" name="Int. J. Syst. Evol. Microbiol.">
        <title>The Global Catalogue of Microorganisms (GCM) 10K type strain sequencing project: providing services to taxonomists for standard genome sequencing and annotation.</title>
        <authorList>
            <consortium name="The Broad Institute Genomics Platform"/>
            <consortium name="The Broad Institute Genome Sequencing Center for Infectious Disease"/>
            <person name="Wu L."/>
            <person name="Ma J."/>
        </authorList>
    </citation>
    <scope>NUCLEOTIDE SEQUENCE [LARGE SCALE GENOMIC DNA]</scope>
    <source>
        <strain evidence="3">JCM 17759</strain>
    </source>
</reference>
<evidence type="ECO:0000313" key="3">
    <source>
        <dbReference type="Proteomes" id="UP001500840"/>
    </source>
</evidence>
<dbReference type="Proteomes" id="UP001500840">
    <property type="component" value="Unassembled WGS sequence"/>
</dbReference>
<protein>
    <submittedName>
        <fullName evidence="2">Dihydrodipicolinate synthase family protein</fullName>
    </submittedName>
</protein>
<evidence type="ECO:0000256" key="1">
    <source>
        <dbReference type="ARBA" id="ARBA00023239"/>
    </source>
</evidence>
<proteinExistence type="predicted"/>
<dbReference type="PANTHER" id="PTHR12128">
    <property type="entry name" value="DIHYDRODIPICOLINATE SYNTHASE"/>
    <property type="match status" value="1"/>
</dbReference>
<keyword evidence="3" id="KW-1185">Reference proteome</keyword>
<dbReference type="SMART" id="SM01130">
    <property type="entry name" value="DHDPS"/>
    <property type="match status" value="1"/>
</dbReference>
<organism evidence="2 3">
    <name type="scientific">Novipirellula rosea</name>
    <dbReference type="NCBI Taxonomy" id="1031540"/>
    <lineage>
        <taxon>Bacteria</taxon>
        <taxon>Pseudomonadati</taxon>
        <taxon>Planctomycetota</taxon>
        <taxon>Planctomycetia</taxon>
        <taxon>Pirellulales</taxon>
        <taxon>Pirellulaceae</taxon>
        <taxon>Novipirellula</taxon>
    </lineage>
</organism>
<dbReference type="RefSeq" id="WP_345327801.1">
    <property type="nucleotide sequence ID" value="NZ_BAABGA010000114.1"/>
</dbReference>
<dbReference type="Gene3D" id="3.20.20.70">
    <property type="entry name" value="Aldolase class I"/>
    <property type="match status" value="1"/>
</dbReference>
<keyword evidence="1" id="KW-0456">Lyase</keyword>
<name>A0ABP8NTB4_9BACT</name>
<dbReference type="SUPFAM" id="SSF51569">
    <property type="entry name" value="Aldolase"/>
    <property type="match status" value="1"/>
</dbReference>
<dbReference type="EMBL" id="BAABGA010000114">
    <property type="protein sequence ID" value="GAA4470750.1"/>
    <property type="molecule type" value="Genomic_DNA"/>
</dbReference>
<sequence length="354" mass="38982">MAQTLAPAIRQLLLDGIAIPACPLALTSDRRFDPRRQRALLRYYASAGAGGVAVAVHTTQFEIRDPQHGLLRPVLELTAEELQNTQQLHGRPIVRIGGIVGQTEQAIEEAQWLHDLQYHVGLLSLAGHAGRNLDELISHCQRVAEVIPLMGFYLQPAVGGVELPYAFWRRFAEIENVVAIKIAPFSRYQTLDVVSAVIDSGREDIALYTGNDDNIVCDLLTEFVLPTAQGEKRIAFSGGLLGHWACGTQQAVMLLERCKQIRRSGAIPAEMMTEAAQITDCNAALFDAANGFRGCIAGIHEVLRRQGLLEGTWCLNPNETLSPGQADQIDRVYQAYPHMNDDAFVAEHLDVWLS</sequence>
<evidence type="ECO:0000313" key="2">
    <source>
        <dbReference type="EMBL" id="GAA4470750.1"/>
    </source>
</evidence>